<feature type="signal peptide" evidence="3">
    <location>
        <begin position="1"/>
        <end position="23"/>
    </location>
</feature>
<gene>
    <name evidence="4" type="ORF">QBC37DRAFT_176962</name>
</gene>
<keyword evidence="2" id="KW-0472">Membrane</keyword>
<feature type="region of interest" description="Disordered" evidence="1">
    <location>
        <begin position="395"/>
        <end position="451"/>
    </location>
</feature>
<dbReference type="AlphaFoldDB" id="A0AAN6YGG8"/>
<dbReference type="Proteomes" id="UP001301769">
    <property type="component" value="Unassembled WGS sequence"/>
</dbReference>
<feature type="compositionally biased region" description="Basic and acidic residues" evidence="1">
    <location>
        <begin position="154"/>
        <end position="166"/>
    </location>
</feature>
<evidence type="ECO:0000256" key="2">
    <source>
        <dbReference type="SAM" id="Phobius"/>
    </source>
</evidence>
<protein>
    <submittedName>
        <fullName evidence="4">Uncharacterized protein</fullName>
    </submittedName>
</protein>
<feature type="region of interest" description="Disordered" evidence="1">
    <location>
        <begin position="235"/>
        <end position="254"/>
    </location>
</feature>
<comment type="caution">
    <text evidence="4">The sequence shown here is derived from an EMBL/GenBank/DDBJ whole genome shotgun (WGS) entry which is preliminary data.</text>
</comment>
<feature type="transmembrane region" description="Helical" evidence="2">
    <location>
        <begin position="279"/>
        <end position="303"/>
    </location>
</feature>
<reference evidence="4" key="1">
    <citation type="journal article" date="2023" name="Mol. Phylogenet. Evol.">
        <title>Genome-scale phylogeny and comparative genomics of the fungal order Sordariales.</title>
        <authorList>
            <person name="Hensen N."/>
            <person name="Bonometti L."/>
            <person name="Westerberg I."/>
            <person name="Brannstrom I.O."/>
            <person name="Guillou S."/>
            <person name="Cros-Aarteil S."/>
            <person name="Calhoun S."/>
            <person name="Haridas S."/>
            <person name="Kuo A."/>
            <person name="Mondo S."/>
            <person name="Pangilinan J."/>
            <person name="Riley R."/>
            <person name="LaButti K."/>
            <person name="Andreopoulos B."/>
            <person name="Lipzen A."/>
            <person name="Chen C."/>
            <person name="Yan M."/>
            <person name="Daum C."/>
            <person name="Ng V."/>
            <person name="Clum A."/>
            <person name="Steindorff A."/>
            <person name="Ohm R.A."/>
            <person name="Martin F."/>
            <person name="Silar P."/>
            <person name="Natvig D.O."/>
            <person name="Lalanne C."/>
            <person name="Gautier V."/>
            <person name="Ament-Velasquez S.L."/>
            <person name="Kruys A."/>
            <person name="Hutchinson M.I."/>
            <person name="Powell A.J."/>
            <person name="Barry K."/>
            <person name="Miller A.N."/>
            <person name="Grigoriev I.V."/>
            <person name="Debuchy R."/>
            <person name="Gladieux P."/>
            <person name="Hiltunen Thoren M."/>
            <person name="Johannesson H."/>
        </authorList>
    </citation>
    <scope>NUCLEOTIDE SEQUENCE</scope>
    <source>
        <strain evidence="4">PSN293</strain>
    </source>
</reference>
<feature type="chain" id="PRO_5043012623" evidence="3">
    <location>
        <begin position="24"/>
        <end position="487"/>
    </location>
</feature>
<dbReference type="EMBL" id="MU858051">
    <property type="protein sequence ID" value="KAK4218699.1"/>
    <property type="molecule type" value="Genomic_DNA"/>
</dbReference>
<evidence type="ECO:0000313" key="4">
    <source>
        <dbReference type="EMBL" id="KAK4218699.1"/>
    </source>
</evidence>
<keyword evidence="2" id="KW-1133">Transmembrane helix</keyword>
<reference evidence="4" key="2">
    <citation type="submission" date="2023-05" db="EMBL/GenBank/DDBJ databases">
        <authorList>
            <consortium name="Lawrence Berkeley National Laboratory"/>
            <person name="Steindorff A."/>
            <person name="Hensen N."/>
            <person name="Bonometti L."/>
            <person name="Westerberg I."/>
            <person name="Brannstrom I.O."/>
            <person name="Guillou S."/>
            <person name="Cros-Aarteil S."/>
            <person name="Calhoun S."/>
            <person name="Haridas S."/>
            <person name="Kuo A."/>
            <person name="Mondo S."/>
            <person name="Pangilinan J."/>
            <person name="Riley R."/>
            <person name="Labutti K."/>
            <person name="Andreopoulos B."/>
            <person name="Lipzen A."/>
            <person name="Chen C."/>
            <person name="Yanf M."/>
            <person name="Daum C."/>
            <person name="Ng V."/>
            <person name="Clum A."/>
            <person name="Ohm R."/>
            <person name="Martin F."/>
            <person name="Silar P."/>
            <person name="Natvig D."/>
            <person name="Lalanne C."/>
            <person name="Gautier V."/>
            <person name="Ament-Velasquez S.L."/>
            <person name="Kruys A."/>
            <person name="Hutchinson M.I."/>
            <person name="Powell A.J."/>
            <person name="Barry K."/>
            <person name="Miller A.N."/>
            <person name="Grigoriev I.V."/>
            <person name="Debuchy R."/>
            <person name="Gladieux P."/>
            <person name="Thoren M.H."/>
            <person name="Johannesson H."/>
        </authorList>
    </citation>
    <scope>NUCLEOTIDE SEQUENCE</scope>
    <source>
        <strain evidence="4">PSN293</strain>
    </source>
</reference>
<feature type="compositionally biased region" description="Low complexity" evidence="1">
    <location>
        <begin position="106"/>
        <end position="120"/>
    </location>
</feature>
<name>A0AAN6YGG8_9PEZI</name>
<feature type="region of interest" description="Disordered" evidence="1">
    <location>
        <begin position="98"/>
        <end position="167"/>
    </location>
</feature>
<feature type="region of interest" description="Disordered" evidence="1">
    <location>
        <begin position="337"/>
        <end position="378"/>
    </location>
</feature>
<organism evidence="4 5">
    <name type="scientific">Rhypophila decipiens</name>
    <dbReference type="NCBI Taxonomy" id="261697"/>
    <lineage>
        <taxon>Eukaryota</taxon>
        <taxon>Fungi</taxon>
        <taxon>Dikarya</taxon>
        <taxon>Ascomycota</taxon>
        <taxon>Pezizomycotina</taxon>
        <taxon>Sordariomycetes</taxon>
        <taxon>Sordariomycetidae</taxon>
        <taxon>Sordariales</taxon>
        <taxon>Naviculisporaceae</taxon>
        <taxon>Rhypophila</taxon>
    </lineage>
</organism>
<accession>A0AAN6YGG8</accession>
<sequence length="487" mass="51414">MRIQSTKRWLAVALSLGIGRARGADQPPVEEPAVNFLDIEQFANTDPEVTLLVLENMPVQPPPQPFNKTVNWKTKSGIRVEQVDLWVLRQDGSRRKLAEGTVQEQNHGNGNGASNSMGGMLPETGQTSISAPPPANSMLGGSVPKPKSTPATGDTDHQDDFGDKNIKVNASSYGVGGSVTIMDLTMFRAYASLPLYLGAVWTGNGFRGESYSRAFGVVETIRDYDELDKDRFRDTDPVLNGTAIPTSGQGPKPSFPPTMAPVPTGQDIAPNEGGLATGAIIGIAVACGVFGLLLIGAGIWFLIRRRNRQAANNHLGSPGRPYGVDRARTEDLIAEKEASAGGADPSPHSPYSDDGVVLVPAGTGASGPYHHEGSPVVPAGVGSVAAPVLSHHHQARSYTPYSDHGSGVGANGSPSIHAASIVHSTHEGENSRAGMGSPTAGRATPHSSLSPRYAHLVEEGMTEDEIRRLEDEERQLDAAIEQARGTR</sequence>
<evidence type="ECO:0000313" key="5">
    <source>
        <dbReference type="Proteomes" id="UP001301769"/>
    </source>
</evidence>
<keyword evidence="3" id="KW-0732">Signal</keyword>
<keyword evidence="2" id="KW-0812">Transmembrane</keyword>
<evidence type="ECO:0000256" key="1">
    <source>
        <dbReference type="SAM" id="MobiDB-lite"/>
    </source>
</evidence>
<proteinExistence type="predicted"/>
<keyword evidence="5" id="KW-1185">Reference proteome</keyword>
<evidence type="ECO:0000256" key="3">
    <source>
        <dbReference type="SAM" id="SignalP"/>
    </source>
</evidence>